<feature type="transmembrane region" description="Helical" evidence="8">
    <location>
        <begin position="151"/>
        <end position="168"/>
    </location>
</feature>
<evidence type="ECO:0000313" key="11">
    <source>
        <dbReference type="Proteomes" id="UP001165082"/>
    </source>
</evidence>
<dbReference type="GO" id="GO:0008324">
    <property type="term" value="F:monoatomic cation transmembrane transporter activity"/>
    <property type="evidence" value="ECO:0007669"/>
    <property type="project" value="InterPro"/>
</dbReference>
<feature type="transmembrane region" description="Helical" evidence="8">
    <location>
        <begin position="6"/>
        <end position="29"/>
    </location>
</feature>
<accession>A0A9W6ZSA4</accession>
<dbReference type="EMBL" id="BRXZ01004874">
    <property type="protein sequence ID" value="GMH56467.1"/>
    <property type="molecule type" value="Genomic_DNA"/>
</dbReference>
<comment type="caution">
    <text evidence="10">The sequence shown here is derived from an EMBL/GenBank/DDBJ whole genome shotgun (WGS) entry which is preliminary data.</text>
</comment>
<comment type="similarity">
    <text evidence="2">Belongs to the SLC41A transporter family.</text>
</comment>
<dbReference type="OrthoDB" id="48232at2759"/>
<sequence length="297" mass="32404">MAHFKPTLSIVLIALFWNSAAFTLHLRYLPTMKAPQRRLNTKKKSMADDGREFGDREAALSAENTRLRKALFDRGVKIGDRGSMAAEGELFVGGESLWCEDDGVDEVCVINDTDDNNIKERARWLVGLLVLQSCSSFILSANEALLQKHPAIIYFLTMLVGAGGNAGNQASVRVIRGLALGTLTSKNQGDFLRKELKTAFYLSLLLSVAGFARAVLFKVPGPETMAITIALFSIVFFSIVFGATLPLLLKRIGTDPAHSSTSIQVIMDILGVVFTVGISTVLLDSPWGQWIVERLVG</sequence>
<reference evidence="10" key="1">
    <citation type="submission" date="2022-07" db="EMBL/GenBank/DDBJ databases">
        <title>Genome analysis of Parmales, a sister group of diatoms, reveals the evolutionary specialization of diatoms from phago-mixotrophs to photoautotrophs.</title>
        <authorList>
            <person name="Ban H."/>
            <person name="Sato S."/>
            <person name="Yoshikawa S."/>
            <person name="Kazumasa Y."/>
            <person name="Nakamura Y."/>
            <person name="Ichinomiya M."/>
            <person name="Saitoh K."/>
            <person name="Sato N."/>
            <person name="Blanc-Mathieu R."/>
            <person name="Endo H."/>
            <person name="Kuwata A."/>
            <person name="Ogata H."/>
        </authorList>
    </citation>
    <scope>NUCLEOTIDE SEQUENCE</scope>
</reference>
<proteinExistence type="inferred from homology"/>
<feature type="transmembrane region" description="Helical" evidence="8">
    <location>
        <begin position="199"/>
        <end position="219"/>
    </location>
</feature>
<evidence type="ECO:0000256" key="8">
    <source>
        <dbReference type="SAM" id="Phobius"/>
    </source>
</evidence>
<feature type="transmembrane region" description="Helical" evidence="8">
    <location>
        <begin position="225"/>
        <end position="249"/>
    </location>
</feature>
<evidence type="ECO:0000256" key="1">
    <source>
        <dbReference type="ARBA" id="ARBA00004141"/>
    </source>
</evidence>
<keyword evidence="11" id="KW-1185">Reference proteome</keyword>
<keyword evidence="4 8" id="KW-0812">Transmembrane</keyword>
<evidence type="ECO:0000313" key="10">
    <source>
        <dbReference type="EMBL" id="GMH56467.1"/>
    </source>
</evidence>
<dbReference type="PANTHER" id="PTHR41394">
    <property type="entry name" value="MAGNESIUM TRANSPORTER MGTE"/>
    <property type="match status" value="1"/>
</dbReference>
<dbReference type="InterPro" id="IPR006667">
    <property type="entry name" value="SLC41_membr_dom"/>
</dbReference>
<evidence type="ECO:0000259" key="9">
    <source>
        <dbReference type="Pfam" id="PF01769"/>
    </source>
</evidence>
<evidence type="ECO:0000256" key="5">
    <source>
        <dbReference type="ARBA" id="ARBA00022842"/>
    </source>
</evidence>
<evidence type="ECO:0000256" key="7">
    <source>
        <dbReference type="ARBA" id="ARBA00023136"/>
    </source>
</evidence>
<dbReference type="AlphaFoldDB" id="A0A9W6ZSA4"/>
<feature type="transmembrane region" description="Helical" evidence="8">
    <location>
        <begin position="124"/>
        <end position="145"/>
    </location>
</feature>
<gene>
    <name evidence="10" type="ORF">TrRE_jg233</name>
</gene>
<feature type="domain" description="SLC41A/MgtE integral membrane" evidence="9">
    <location>
        <begin position="157"/>
        <end position="278"/>
    </location>
</feature>
<evidence type="ECO:0000256" key="6">
    <source>
        <dbReference type="ARBA" id="ARBA00022989"/>
    </source>
</evidence>
<dbReference type="PANTHER" id="PTHR41394:SF5">
    <property type="entry name" value="SLC41A_MGTE INTEGRAL MEMBRANE DOMAIN-CONTAINING PROTEIN"/>
    <property type="match status" value="1"/>
</dbReference>
<evidence type="ECO:0000256" key="3">
    <source>
        <dbReference type="ARBA" id="ARBA00022448"/>
    </source>
</evidence>
<evidence type="ECO:0000256" key="2">
    <source>
        <dbReference type="ARBA" id="ARBA00009749"/>
    </source>
</evidence>
<keyword evidence="3" id="KW-0813">Transport</keyword>
<dbReference type="Pfam" id="PF01769">
    <property type="entry name" value="MgtE"/>
    <property type="match status" value="1"/>
</dbReference>
<keyword evidence="7 8" id="KW-0472">Membrane</keyword>
<dbReference type="GO" id="GO:0016020">
    <property type="term" value="C:membrane"/>
    <property type="evidence" value="ECO:0007669"/>
    <property type="project" value="UniProtKB-SubCell"/>
</dbReference>
<keyword evidence="6 8" id="KW-1133">Transmembrane helix</keyword>
<dbReference type="Proteomes" id="UP001165082">
    <property type="component" value="Unassembled WGS sequence"/>
</dbReference>
<dbReference type="Gene3D" id="1.10.357.20">
    <property type="entry name" value="SLC41 divalent cation transporters, integral membrane domain"/>
    <property type="match status" value="1"/>
</dbReference>
<dbReference type="SUPFAM" id="SSF161093">
    <property type="entry name" value="MgtE membrane domain-like"/>
    <property type="match status" value="1"/>
</dbReference>
<protein>
    <recommendedName>
        <fullName evidence="9">SLC41A/MgtE integral membrane domain-containing protein</fullName>
    </recommendedName>
</protein>
<dbReference type="InterPro" id="IPR036739">
    <property type="entry name" value="SLC41_membr_dom_sf"/>
</dbReference>
<name>A0A9W6ZSA4_9STRA</name>
<organism evidence="10 11">
    <name type="scientific">Triparma retinervis</name>
    <dbReference type="NCBI Taxonomy" id="2557542"/>
    <lineage>
        <taxon>Eukaryota</taxon>
        <taxon>Sar</taxon>
        <taxon>Stramenopiles</taxon>
        <taxon>Ochrophyta</taxon>
        <taxon>Bolidophyceae</taxon>
        <taxon>Parmales</taxon>
        <taxon>Triparmaceae</taxon>
        <taxon>Triparma</taxon>
    </lineage>
</organism>
<evidence type="ECO:0000256" key="4">
    <source>
        <dbReference type="ARBA" id="ARBA00022692"/>
    </source>
</evidence>
<keyword evidence="5" id="KW-0460">Magnesium</keyword>
<feature type="transmembrane region" description="Helical" evidence="8">
    <location>
        <begin position="261"/>
        <end position="283"/>
    </location>
</feature>
<comment type="subcellular location">
    <subcellularLocation>
        <location evidence="1">Membrane</location>
        <topology evidence="1">Multi-pass membrane protein</topology>
    </subcellularLocation>
</comment>